<dbReference type="OrthoDB" id="6021714at2759"/>
<feature type="compositionally biased region" description="Low complexity" evidence="10">
    <location>
        <begin position="401"/>
        <end position="428"/>
    </location>
</feature>
<dbReference type="FunFam" id="3.30.450.20:FF:000047">
    <property type="entry name" value="SIM bHLH transcription factor 2"/>
    <property type="match status" value="1"/>
</dbReference>
<dbReference type="Gene3D" id="4.10.280.10">
    <property type="entry name" value="Helix-loop-helix DNA-binding domain"/>
    <property type="match status" value="1"/>
</dbReference>
<protein>
    <recommendedName>
        <fullName evidence="16">Single-minded</fullName>
    </recommendedName>
</protein>
<dbReference type="InterPro" id="IPR011598">
    <property type="entry name" value="bHLH_dom"/>
</dbReference>
<feature type="region of interest" description="Disordered" evidence="10">
    <location>
        <begin position="1"/>
        <end position="29"/>
    </location>
</feature>
<dbReference type="CDD" id="cd11434">
    <property type="entry name" value="bHLH-PAS_SIM"/>
    <property type="match status" value="1"/>
</dbReference>
<dbReference type="Pfam" id="PF23171">
    <property type="entry name" value="bHLH_HIF1A"/>
    <property type="match status" value="1"/>
</dbReference>
<keyword evidence="6" id="KW-0805">Transcription regulation</keyword>
<evidence type="ECO:0000256" key="8">
    <source>
        <dbReference type="ARBA" id="ARBA00023163"/>
    </source>
</evidence>
<dbReference type="NCBIfam" id="TIGR00229">
    <property type="entry name" value="sensory_box"/>
    <property type="match status" value="1"/>
</dbReference>
<accession>A0A814BMC9</accession>
<evidence type="ECO:0000256" key="6">
    <source>
        <dbReference type="ARBA" id="ARBA00023015"/>
    </source>
</evidence>
<gene>
    <name evidence="13" type="ORF">GPM918_LOCUS10063</name>
    <name evidence="14" type="ORF">SRO942_LOCUS10064</name>
</gene>
<feature type="domain" description="PAS" evidence="11">
    <location>
        <begin position="93"/>
        <end position="160"/>
    </location>
</feature>
<comment type="subcellular location">
    <subcellularLocation>
        <location evidence="1">Nucleus</location>
    </subcellularLocation>
</comment>
<feature type="region of interest" description="Disordered" evidence="10">
    <location>
        <begin position="366"/>
        <end position="428"/>
    </location>
</feature>
<organism evidence="13 15">
    <name type="scientific">Didymodactylos carnosus</name>
    <dbReference type="NCBI Taxonomy" id="1234261"/>
    <lineage>
        <taxon>Eukaryota</taxon>
        <taxon>Metazoa</taxon>
        <taxon>Spiralia</taxon>
        <taxon>Gnathifera</taxon>
        <taxon>Rotifera</taxon>
        <taxon>Eurotatoria</taxon>
        <taxon>Bdelloidea</taxon>
        <taxon>Philodinida</taxon>
        <taxon>Philodinidae</taxon>
        <taxon>Didymodactylos</taxon>
    </lineage>
</organism>
<dbReference type="CDD" id="cd00130">
    <property type="entry name" value="PAS"/>
    <property type="match status" value="2"/>
</dbReference>
<reference evidence="13" key="1">
    <citation type="submission" date="2021-02" db="EMBL/GenBank/DDBJ databases">
        <authorList>
            <person name="Nowell W R."/>
        </authorList>
    </citation>
    <scope>NUCLEOTIDE SEQUENCE</scope>
</reference>
<name>A0A814BMC9_9BILA</name>
<dbReference type="Gene3D" id="3.30.450.20">
    <property type="entry name" value="PAS domain"/>
    <property type="match status" value="2"/>
</dbReference>
<dbReference type="PROSITE" id="PS50888">
    <property type="entry name" value="BHLH"/>
    <property type="match status" value="1"/>
</dbReference>
<dbReference type="GO" id="GO:0007399">
    <property type="term" value="P:nervous system development"/>
    <property type="evidence" value="ECO:0007669"/>
    <property type="project" value="UniProtKB-KW"/>
</dbReference>
<dbReference type="GO" id="GO:0000981">
    <property type="term" value="F:DNA-binding transcription factor activity, RNA polymerase II-specific"/>
    <property type="evidence" value="ECO:0007669"/>
    <property type="project" value="TreeGrafter"/>
</dbReference>
<keyword evidence="5" id="KW-0524">Neurogenesis</keyword>
<evidence type="ECO:0000256" key="1">
    <source>
        <dbReference type="ARBA" id="ARBA00004123"/>
    </source>
</evidence>
<dbReference type="AlphaFoldDB" id="A0A814BMC9"/>
<dbReference type="SUPFAM" id="SSF55785">
    <property type="entry name" value="PYP-like sensor domain (PAS domain)"/>
    <property type="match status" value="2"/>
</dbReference>
<keyword evidence="8" id="KW-0804">Transcription</keyword>
<evidence type="ECO:0000259" key="11">
    <source>
        <dbReference type="PROSITE" id="PS50112"/>
    </source>
</evidence>
<dbReference type="GO" id="GO:0046983">
    <property type="term" value="F:protein dimerization activity"/>
    <property type="evidence" value="ECO:0007669"/>
    <property type="project" value="InterPro"/>
</dbReference>
<evidence type="ECO:0000256" key="3">
    <source>
        <dbReference type="ARBA" id="ARBA00022737"/>
    </source>
</evidence>
<dbReference type="EMBL" id="CAJNOQ010001941">
    <property type="protein sequence ID" value="CAF0928707.1"/>
    <property type="molecule type" value="Genomic_DNA"/>
</dbReference>
<feature type="compositionally biased region" description="Basic residues" evidence="10">
    <location>
        <begin position="390"/>
        <end position="400"/>
    </location>
</feature>
<dbReference type="EMBL" id="CAJOBC010001941">
    <property type="protein sequence ID" value="CAF3707031.1"/>
    <property type="molecule type" value="Genomic_DNA"/>
</dbReference>
<sequence length="735" mass="82608">MQNKHAHSHKRTIEAMKEKSKNAARSRREKENAEFFELAKLLPLPHAITDQLDKASVIRLTTSYLKMRAIIPEGLGGVWGSRSNSQTYIEREVNSQLAQILDGFLFVVGPDGKIMYISETASTHLGLSQIELTGNSIYEYIHPIDHEEMATVLTAPLPAYPYNSFQGEYEMERSFFLRMKCVLAKRNAGLTLSGYKVIHCSGYLKVKQFSLDATCYDGCYQNVGLVAYGYSLPSCSITEIKLFSNMFMFRASQDLKLMFLDSRVSQITGYEPNDLVDKTLYHYVHTNDLMALRWAHQILLSKGQVTTRYYRFLAKDGGWIWLQSYATLVHNSRSSRPNCIVSVNHALTDIEAKHLHLSINQIEKRSNDPYQSPVNGAEKLANTNSSSRTLKIKSRPKQRKSPYPSTSTNASSTTTMPLTTTTTTTTTTQQPYGFNLLQDDRSSSPVEDYNSVVGCYNDELFFAPSSTAYPYAFYNAAAVALDSRLRVEASTTVYPTDHHYNNYTNDDKCAVAAALSSPEKTKLSGCSGTQIVYDTPHRLWTDSSASNYLSYNDEPGLNCVSSTLKTLNSTSRKKPMKQSPNHFETTTTNRLRSINTRGSVTDSHINTPYCTNRNNSAIVSPKKVHLRLSHNECTKSTPSQSSCITQTDYQNTNNYNNKISKFNSELLTTTSSSSSSTSPTNGGLYPNCYKFDNSYSDQLQNPRRYSNYDQTIGYHHTSVIVDSQQYFMNGYGTAF</sequence>
<feature type="domain" description="PAS" evidence="11">
    <location>
        <begin position="248"/>
        <end position="303"/>
    </location>
</feature>
<dbReference type="PANTHER" id="PTHR23043">
    <property type="entry name" value="HYPOXIA-INDUCIBLE FACTOR 1 ALPHA"/>
    <property type="match status" value="1"/>
</dbReference>
<keyword evidence="9" id="KW-0539">Nucleus</keyword>
<dbReference type="SMART" id="SM00086">
    <property type="entry name" value="PAC"/>
    <property type="match status" value="1"/>
</dbReference>
<dbReference type="Pfam" id="PF00989">
    <property type="entry name" value="PAS"/>
    <property type="match status" value="1"/>
</dbReference>
<evidence type="ECO:0000313" key="14">
    <source>
        <dbReference type="EMBL" id="CAF3707031.1"/>
    </source>
</evidence>
<feature type="compositionally biased region" description="Basic and acidic residues" evidence="10">
    <location>
        <begin position="11"/>
        <end position="29"/>
    </location>
</feature>
<keyword evidence="15" id="KW-1185">Reference proteome</keyword>
<evidence type="ECO:0000256" key="9">
    <source>
        <dbReference type="ARBA" id="ARBA00023242"/>
    </source>
</evidence>
<evidence type="ECO:0000313" key="15">
    <source>
        <dbReference type="Proteomes" id="UP000663829"/>
    </source>
</evidence>
<dbReference type="FunFam" id="4.10.280.10:FF:000007">
    <property type="entry name" value="single-minded homolog 1 isoform X1"/>
    <property type="match status" value="1"/>
</dbReference>
<keyword evidence="2" id="KW-0217">Developmental protein</keyword>
<dbReference type="InterPro" id="IPR013767">
    <property type="entry name" value="PAS_fold"/>
</dbReference>
<keyword evidence="3" id="KW-0677">Repeat</keyword>
<evidence type="ECO:0000256" key="4">
    <source>
        <dbReference type="ARBA" id="ARBA00022782"/>
    </source>
</evidence>
<evidence type="ECO:0000256" key="10">
    <source>
        <dbReference type="SAM" id="MobiDB-lite"/>
    </source>
</evidence>
<feature type="compositionally biased region" description="Basic residues" evidence="10">
    <location>
        <begin position="1"/>
        <end position="10"/>
    </location>
</feature>
<dbReference type="SMART" id="SM00353">
    <property type="entry name" value="HLH"/>
    <property type="match status" value="1"/>
</dbReference>
<comment type="caution">
    <text evidence="13">The sequence shown here is derived from an EMBL/GenBank/DDBJ whole genome shotgun (WGS) entry which is preliminary data.</text>
</comment>
<evidence type="ECO:0000259" key="12">
    <source>
        <dbReference type="PROSITE" id="PS50888"/>
    </source>
</evidence>
<keyword evidence="7" id="KW-0238">DNA-binding</keyword>
<feature type="domain" description="BHLH" evidence="12">
    <location>
        <begin position="15"/>
        <end position="68"/>
    </location>
</feature>
<dbReference type="GO" id="GO:0000977">
    <property type="term" value="F:RNA polymerase II transcription regulatory region sequence-specific DNA binding"/>
    <property type="evidence" value="ECO:0007669"/>
    <property type="project" value="TreeGrafter"/>
</dbReference>
<dbReference type="GO" id="GO:0005634">
    <property type="term" value="C:nucleus"/>
    <property type="evidence" value="ECO:0007669"/>
    <property type="project" value="UniProtKB-SubCell"/>
</dbReference>
<dbReference type="SUPFAM" id="SSF47459">
    <property type="entry name" value="HLH, helix-loop-helix DNA-binding domain"/>
    <property type="match status" value="1"/>
</dbReference>
<evidence type="ECO:0008006" key="16">
    <source>
        <dbReference type="Google" id="ProtNLM"/>
    </source>
</evidence>
<dbReference type="GO" id="GO:0030154">
    <property type="term" value="P:cell differentiation"/>
    <property type="evidence" value="ECO:0007669"/>
    <property type="project" value="UniProtKB-KW"/>
</dbReference>
<dbReference type="Pfam" id="PF08447">
    <property type="entry name" value="PAS_3"/>
    <property type="match status" value="1"/>
</dbReference>
<evidence type="ECO:0000256" key="2">
    <source>
        <dbReference type="ARBA" id="ARBA00022473"/>
    </source>
</evidence>
<dbReference type="InterPro" id="IPR036638">
    <property type="entry name" value="HLH_DNA-bd_sf"/>
</dbReference>
<evidence type="ECO:0000256" key="7">
    <source>
        <dbReference type="ARBA" id="ARBA00023125"/>
    </source>
</evidence>
<dbReference type="PROSITE" id="PS50112">
    <property type="entry name" value="PAS"/>
    <property type="match status" value="2"/>
</dbReference>
<dbReference type="PANTHER" id="PTHR23043:SF36">
    <property type="entry name" value="PROTEIN SINGLE-MINDED"/>
    <property type="match status" value="1"/>
</dbReference>
<evidence type="ECO:0000256" key="5">
    <source>
        <dbReference type="ARBA" id="ARBA00022902"/>
    </source>
</evidence>
<dbReference type="InterPro" id="IPR000014">
    <property type="entry name" value="PAS"/>
</dbReference>
<dbReference type="SMART" id="SM00091">
    <property type="entry name" value="PAS"/>
    <property type="match status" value="2"/>
</dbReference>
<dbReference type="FunFam" id="3.30.450.20:FF:000017">
    <property type="entry name" value="SIM bHLH transcription factor 2"/>
    <property type="match status" value="1"/>
</dbReference>
<dbReference type="Proteomes" id="UP000663829">
    <property type="component" value="Unassembled WGS sequence"/>
</dbReference>
<dbReference type="InterPro" id="IPR001610">
    <property type="entry name" value="PAC"/>
</dbReference>
<dbReference type="Proteomes" id="UP000681722">
    <property type="component" value="Unassembled WGS sequence"/>
</dbReference>
<keyword evidence="4" id="KW-0221">Differentiation</keyword>
<dbReference type="InterPro" id="IPR013655">
    <property type="entry name" value="PAS_fold_3"/>
</dbReference>
<dbReference type="InterPro" id="IPR035965">
    <property type="entry name" value="PAS-like_dom_sf"/>
</dbReference>
<proteinExistence type="predicted"/>
<evidence type="ECO:0000313" key="13">
    <source>
        <dbReference type="EMBL" id="CAF0928707.1"/>
    </source>
</evidence>